<dbReference type="Pfam" id="PF07195">
    <property type="entry name" value="FliD_C"/>
    <property type="match status" value="1"/>
</dbReference>
<comment type="function">
    <text evidence="5">Required for morphogenesis and for the elongation of the flagellar filament by facilitating polymerization of the flagellin monomers at the tip of growing filament. Forms a capping structure, which prevents flagellin subunits (transported through the central channel of the flagellum) from leaking out without polymerization at the distal end.</text>
</comment>
<comment type="similarity">
    <text evidence="1 5">Belongs to the FliD family.</text>
</comment>
<evidence type="ECO:0000259" key="6">
    <source>
        <dbReference type="Pfam" id="PF02465"/>
    </source>
</evidence>
<evidence type="ECO:0000256" key="2">
    <source>
        <dbReference type="ARBA" id="ARBA00011255"/>
    </source>
</evidence>
<gene>
    <name evidence="8" type="primary">fliD</name>
    <name evidence="8" type="ORF">JJB07_02615</name>
</gene>
<comment type="subcellular location">
    <subcellularLocation>
        <location evidence="5">Secreted</location>
    </subcellularLocation>
    <subcellularLocation>
        <location evidence="5">Bacterial flagellum</location>
    </subcellularLocation>
</comment>
<dbReference type="InterPro" id="IPR010810">
    <property type="entry name" value="Flagellin_hook_IN_motif"/>
</dbReference>
<dbReference type="InterPro" id="IPR040026">
    <property type="entry name" value="FliD"/>
</dbReference>
<proteinExistence type="inferred from homology"/>
<evidence type="ECO:0000256" key="3">
    <source>
        <dbReference type="ARBA" id="ARBA00023054"/>
    </source>
</evidence>
<keyword evidence="5" id="KW-0964">Secreted</keyword>
<keyword evidence="4 5" id="KW-0975">Bacterial flagellum</keyword>
<protein>
    <recommendedName>
        <fullName evidence="5">Flagellar hook-associated protein 2</fullName>
        <shortName evidence="5">HAP2</shortName>
    </recommendedName>
    <alternativeName>
        <fullName evidence="5">Flagellar cap protein</fullName>
    </alternativeName>
</protein>
<keyword evidence="8" id="KW-0966">Cell projection</keyword>
<dbReference type="Pfam" id="PF07196">
    <property type="entry name" value="Flagellin_IN"/>
    <property type="match status" value="1"/>
</dbReference>
<keyword evidence="8" id="KW-0282">Flagellum</keyword>
<evidence type="ECO:0000313" key="8">
    <source>
        <dbReference type="EMBL" id="MBL0385531.1"/>
    </source>
</evidence>
<evidence type="ECO:0000256" key="4">
    <source>
        <dbReference type="ARBA" id="ARBA00023143"/>
    </source>
</evidence>
<keyword evidence="8" id="KW-0969">Cilium</keyword>
<dbReference type="InterPro" id="IPR010809">
    <property type="entry name" value="FliD_C"/>
</dbReference>
<evidence type="ECO:0000259" key="7">
    <source>
        <dbReference type="Pfam" id="PF07195"/>
    </source>
</evidence>
<evidence type="ECO:0000313" key="9">
    <source>
        <dbReference type="Proteomes" id="UP000602284"/>
    </source>
</evidence>
<evidence type="ECO:0000256" key="1">
    <source>
        <dbReference type="ARBA" id="ARBA00009764"/>
    </source>
</evidence>
<evidence type="ECO:0000256" key="5">
    <source>
        <dbReference type="RuleBase" id="RU362066"/>
    </source>
</evidence>
<sequence>MPTRINGLGTSGLDTDTLVKQLMQAKRIPIDKMVQKKTQLEWKRDAYRDMNTVLSGFQTAVDKLNLQSTLLLKKATSSDETKVSATASSGSINGTYNLVVKQVAKAAQVSSTSTLGISSNVSQSLTATGTSFDLTGELGTQTINIAAGSTIGSTVQQINAVSSQTGVKAVYDQAIDKFTLVSTSTGAASKIQLKENDGQNFLSGTLKLAVTNDPVANPGSIDQTAVVTGQDAIVNLNNGGDNNVRTNNFTLNNITFNIKADPASFGVAQYNVSLSVDTDVDGMYNNIKTFVDKYNEVMDKVGDKLAEPVNRDYLPLTDTQKADMKDADIASWTAKAKSGLLRRDDVLAPALDSFRSLATDSVGTISDPNYSSLSAIGIGGPTVTGMNNFQYTDKHLYIDETKLKAALTADPDSVVKLFTDYSASDYDSKGVMTNSKNEGIASRLSYAVKNALRSVGDRMSTSPSLSPLTKQINDYNTTISEQTSKLSTYEQQYYSQFASLETMLTKMQTQGSWLMSQLGN</sequence>
<dbReference type="Pfam" id="PF02465">
    <property type="entry name" value="FliD_N"/>
    <property type="match status" value="1"/>
</dbReference>
<dbReference type="PANTHER" id="PTHR30288:SF0">
    <property type="entry name" value="FLAGELLAR HOOK-ASSOCIATED PROTEIN 2"/>
    <property type="match status" value="1"/>
</dbReference>
<accession>A0ABS1J5G2</accession>
<name>A0ABS1J5G2_9BACL</name>
<keyword evidence="3" id="KW-0175">Coiled coil</keyword>
<comment type="subunit">
    <text evidence="2 5">Homopentamer.</text>
</comment>
<comment type="caution">
    <text evidence="8">The sequence shown here is derived from an EMBL/GenBank/DDBJ whole genome shotgun (WGS) entry which is preliminary data.</text>
</comment>
<dbReference type="PANTHER" id="PTHR30288">
    <property type="entry name" value="FLAGELLAR CAP/ASSEMBLY PROTEIN FLID"/>
    <property type="match status" value="1"/>
</dbReference>
<feature type="domain" description="Flagellar hook-associated protein 2 N-terminal" evidence="6">
    <location>
        <begin position="11"/>
        <end position="107"/>
    </location>
</feature>
<dbReference type="EMBL" id="JAEQNB010000001">
    <property type="protein sequence ID" value="MBL0385531.1"/>
    <property type="molecule type" value="Genomic_DNA"/>
</dbReference>
<reference evidence="8 9" key="1">
    <citation type="submission" date="2021-01" db="EMBL/GenBank/DDBJ databases">
        <title>Tumebacillus sp. strain ITR2 16S ribosomal RNA gene Genome sequencing and assembly.</title>
        <authorList>
            <person name="Kang M."/>
        </authorList>
    </citation>
    <scope>NUCLEOTIDE SEQUENCE [LARGE SCALE GENOMIC DNA]</scope>
    <source>
        <strain evidence="8 9">ITR2</strain>
    </source>
</reference>
<organism evidence="8 9">
    <name type="scientific">Tumebacillus amylolyticus</name>
    <dbReference type="NCBI Taxonomy" id="2801339"/>
    <lineage>
        <taxon>Bacteria</taxon>
        <taxon>Bacillati</taxon>
        <taxon>Bacillota</taxon>
        <taxon>Bacilli</taxon>
        <taxon>Bacillales</taxon>
        <taxon>Alicyclobacillaceae</taxon>
        <taxon>Tumebacillus</taxon>
    </lineage>
</organism>
<dbReference type="Proteomes" id="UP000602284">
    <property type="component" value="Unassembled WGS sequence"/>
</dbReference>
<dbReference type="RefSeq" id="WP_201630867.1">
    <property type="nucleotide sequence ID" value="NZ_JAEQNB010000001.1"/>
</dbReference>
<keyword evidence="9" id="KW-1185">Reference proteome</keyword>
<dbReference type="InterPro" id="IPR003481">
    <property type="entry name" value="FliD_N"/>
</dbReference>
<feature type="domain" description="Flagellar hook-associated protein 2 C-terminal" evidence="7">
    <location>
        <begin position="229"/>
        <end position="508"/>
    </location>
</feature>